<evidence type="ECO:0000313" key="1">
    <source>
        <dbReference type="EMBL" id="CUO45179.1"/>
    </source>
</evidence>
<dbReference type="NCBIfam" id="TIGR01987">
    <property type="entry name" value="HI0074"/>
    <property type="match status" value="1"/>
</dbReference>
<proteinExistence type="predicted"/>
<dbReference type="RefSeq" id="WP_055265412.1">
    <property type="nucleotide sequence ID" value="NZ_CABIXQ010000009.1"/>
</dbReference>
<dbReference type="Gene3D" id="1.20.120.330">
    <property type="entry name" value="Nucleotidyltransferases domain 2"/>
    <property type="match status" value="1"/>
</dbReference>
<reference evidence="1 2" key="1">
    <citation type="submission" date="2015-09" db="EMBL/GenBank/DDBJ databases">
        <authorList>
            <consortium name="Pathogen Informatics"/>
        </authorList>
    </citation>
    <scope>NUCLEOTIDE SEQUENCE [LARGE SCALE GENOMIC DNA]</scope>
    <source>
        <strain evidence="1 2">2789STDY5834856</strain>
    </source>
</reference>
<dbReference type="AlphaFoldDB" id="A0A174F931"/>
<dbReference type="EMBL" id="CYZX01000009">
    <property type="protein sequence ID" value="CUO45179.1"/>
    <property type="molecule type" value="Genomic_DNA"/>
</dbReference>
<organism evidence="1 2">
    <name type="scientific">Clostridium disporicum</name>
    <dbReference type="NCBI Taxonomy" id="84024"/>
    <lineage>
        <taxon>Bacteria</taxon>
        <taxon>Bacillati</taxon>
        <taxon>Bacillota</taxon>
        <taxon>Clostridia</taxon>
        <taxon>Eubacteriales</taxon>
        <taxon>Clostridiaceae</taxon>
        <taxon>Clostridium</taxon>
    </lineage>
</organism>
<dbReference type="SUPFAM" id="SSF81593">
    <property type="entry name" value="Nucleotidyltransferase substrate binding subunit/domain"/>
    <property type="match status" value="1"/>
</dbReference>
<name>A0A174F931_9CLOT</name>
<keyword evidence="1" id="KW-0808">Transferase</keyword>
<dbReference type="OrthoDB" id="9810452at2"/>
<protein>
    <submittedName>
        <fullName evidence="1">Nucleotidyltransferase substrate-binding protein</fullName>
    </submittedName>
</protein>
<dbReference type="Proteomes" id="UP000095594">
    <property type="component" value="Unassembled WGS sequence"/>
</dbReference>
<sequence>MRSIDFKYMNLKKAYSRLKEVSDLYDGKDDIIRDSLIQRFEFTYELTHKTLREFMKYLGVTLENSFPRTIFKKAYVNNLISDDKVWINLLEDRNSTSHIYNENLADEVADRIVKYYVDAIGELVDNLEKLL</sequence>
<dbReference type="GO" id="GO:0016740">
    <property type="term" value="F:transferase activity"/>
    <property type="evidence" value="ECO:0007669"/>
    <property type="project" value="UniProtKB-KW"/>
</dbReference>
<dbReference type="InterPro" id="IPR010235">
    <property type="entry name" value="HepT"/>
</dbReference>
<accession>A0A174F931</accession>
<gene>
    <name evidence="1" type="ORF">ERS852471_01591</name>
</gene>
<evidence type="ECO:0000313" key="2">
    <source>
        <dbReference type="Proteomes" id="UP000095594"/>
    </source>
</evidence>
<dbReference type="Pfam" id="PF08780">
    <property type="entry name" value="NTase_sub_bind"/>
    <property type="match status" value="1"/>
</dbReference>